<evidence type="ECO:0000259" key="4">
    <source>
        <dbReference type="SMART" id="SM00895"/>
    </source>
</evidence>
<proteinExistence type="predicted"/>
<reference evidence="5 6" key="1">
    <citation type="journal article" date="2016" name="J. Microbiol.">
        <title>Dankookia rubra gen. nov., sp. nov., an alphaproteobacterium isolated from sediment of a shallow stream.</title>
        <authorList>
            <person name="Kim W.H."/>
            <person name="Kim D.H."/>
            <person name="Kang K."/>
            <person name="Ahn T.Y."/>
        </authorList>
    </citation>
    <scope>NUCLEOTIDE SEQUENCE [LARGE SCALE GENOMIC DNA]</scope>
    <source>
        <strain evidence="5 6">JCM30602</strain>
    </source>
</reference>
<dbReference type="Pfam" id="PF00392">
    <property type="entry name" value="GntR"/>
    <property type="match status" value="1"/>
</dbReference>
<organism evidence="5 6">
    <name type="scientific">Dankookia rubra</name>
    <dbReference type="NCBI Taxonomy" id="1442381"/>
    <lineage>
        <taxon>Bacteria</taxon>
        <taxon>Pseudomonadati</taxon>
        <taxon>Pseudomonadota</taxon>
        <taxon>Alphaproteobacteria</taxon>
        <taxon>Acetobacterales</taxon>
        <taxon>Roseomonadaceae</taxon>
        <taxon>Dankookia</taxon>
    </lineage>
</organism>
<protein>
    <submittedName>
        <fullName evidence="5">FCD domain-containing protein</fullName>
    </submittedName>
</protein>
<dbReference type="Gene3D" id="1.10.10.10">
    <property type="entry name" value="Winged helix-like DNA-binding domain superfamily/Winged helix DNA-binding domain"/>
    <property type="match status" value="1"/>
</dbReference>
<dbReference type="SUPFAM" id="SSF48008">
    <property type="entry name" value="GntR ligand-binding domain-like"/>
    <property type="match status" value="1"/>
</dbReference>
<keyword evidence="3" id="KW-0804">Transcription</keyword>
<dbReference type="Pfam" id="PF07729">
    <property type="entry name" value="FCD"/>
    <property type="match status" value="1"/>
</dbReference>
<evidence type="ECO:0000256" key="2">
    <source>
        <dbReference type="ARBA" id="ARBA00023125"/>
    </source>
</evidence>
<keyword evidence="2" id="KW-0238">DNA-binding</keyword>
<dbReference type="SMART" id="SM00895">
    <property type="entry name" value="FCD"/>
    <property type="match status" value="1"/>
</dbReference>
<dbReference type="Proteomes" id="UP000295096">
    <property type="component" value="Unassembled WGS sequence"/>
</dbReference>
<dbReference type="EMBL" id="SMSJ01000049">
    <property type="protein sequence ID" value="TDH59932.1"/>
    <property type="molecule type" value="Genomic_DNA"/>
</dbReference>
<evidence type="ECO:0000313" key="6">
    <source>
        <dbReference type="Proteomes" id="UP000295096"/>
    </source>
</evidence>
<dbReference type="GO" id="GO:0003677">
    <property type="term" value="F:DNA binding"/>
    <property type="evidence" value="ECO:0007669"/>
    <property type="project" value="UniProtKB-KW"/>
</dbReference>
<evidence type="ECO:0000256" key="1">
    <source>
        <dbReference type="ARBA" id="ARBA00023015"/>
    </source>
</evidence>
<name>A0A4R5QA62_9PROT</name>
<dbReference type="GO" id="GO:0003700">
    <property type="term" value="F:DNA-binding transcription factor activity"/>
    <property type="evidence" value="ECO:0007669"/>
    <property type="project" value="InterPro"/>
</dbReference>
<evidence type="ECO:0000256" key="3">
    <source>
        <dbReference type="ARBA" id="ARBA00023163"/>
    </source>
</evidence>
<dbReference type="RefSeq" id="WP_133291270.1">
    <property type="nucleotide sequence ID" value="NZ_SMSJ01000049.1"/>
</dbReference>
<feature type="domain" description="GntR C-terminal" evidence="4">
    <location>
        <begin position="162"/>
        <end position="287"/>
    </location>
</feature>
<dbReference type="OrthoDB" id="7005926at2"/>
<dbReference type="AlphaFoldDB" id="A0A4R5QA62"/>
<dbReference type="InterPro" id="IPR036390">
    <property type="entry name" value="WH_DNA-bd_sf"/>
</dbReference>
<dbReference type="InterPro" id="IPR011711">
    <property type="entry name" value="GntR_C"/>
</dbReference>
<dbReference type="InterPro" id="IPR008920">
    <property type="entry name" value="TF_FadR/GntR_C"/>
</dbReference>
<keyword evidence="1" id="KW-0805">Transcription regulation</keyword>
<accession>A0A4R5QA62</accession>
<dbReference type="PANTHER" id="PTHR43537">
    <property type="entry name" value="TRANSCRIPTIONAL REGULATOR, GNTR FAMILY"/>
    <property type="match status" value="1"/>
</dbReference>
<evidence type="ECO:0000313" key="5">
    <source>
        <dbReference type="EMBL" id="TDH59932.1"/>
    </source>
</evidence>
<gene>
    <name evidence="5" type="ORF">E2C06_24770</name>
</gene>
<keyword evidence="6" id="KW-1185">Reference proteome</keyword>
<dbReference type="SUPFAM" id="SSF46785">
    <property type="entry name" value="Winged helix' DNA-binding domain"/>
    <property type="match status" value="1"/>
</dbReference>
<dbReference type="PANTHER" id="PTHR43537:SF5">
    <property type="entry name" value="UXU OPERON TRANSCRIPTIONAL REGULATOR"/>
    <property type="match status" value="1"/>
</dbReference>
<sequence>MPRSPAADLHRDLARSITDHLRASGSEPGHVLSENGLAQAVGTSRSPVRGAVQVLLDLGVLERRGDGRLAVRQLPAVWEDAASHDAEAGAAARLYWRIASDRIAGILPDLASEAGLMRRYEAPRGVVHRVLLQIMGEGWAERAPAGGWRFLALIDTPSSYDESYRFRRAIEPAALLDPAFALAPRVAARLRREQEGLLAQAEKEADPREVFELNSGFHLALMLASNNRFFADAGTRVTRLRRLVGYVIALDRSRMADQSREHLAILDRIEAEDRVGAAELLVRHLDAGRASKARLLEDTRLRIKALVPSLSSVTPTAATTPVMVDPAA</sequence>
<dbReference type="Gene3D" id="1.20.120.530">
    <property type="entry name" value="GntR ligand-binding domain-like"/>
    <property type="match status" value="1"/>
</dbReference>
<dbReference type="InterPro" id="IPR000524">
    <property type="entry name" value="Tscrpt_reg_HTH_GntR"/>
</dbReference>
<comment type="caution">
    <text evidence="5">The sequence shown here is derived from an EMBL/GenBank/DDBJ whole genome shotgun (WGS) entry which is preliminary data.</text>
</comment>
<dbReference type="InterPro" id="IPR036388">
    <property type="entry name" value="WH-like_DNA-bd_sf"/>
</dbReference>